<evidence type="ECO:0000313" key="2">
    <source>
        <dbReference type="EMBL" id="KAF1928693.1"/>
    </source>
</evidence>
<feature type="compositionally biased region" description="Polar residues" evidence="1">
    <location>
        <begin position="146"/>
        <end position="155"/>
    </location>
</feature>
<proteinExistence type="predicted"/>
<evidence type="ECO:0000256" key="1">
    <source>
        <dbReference type="SAM" id="MobiDB-lite"/>
    </source>
</evidence>
<dbReference type="EMBL" id="ML978968">
    <property type="protein sequence ID" value="KAF1928693.1"/>
    <property type="molecule type" value="Genomic_DNA"/>
</dbReference>
<protein>
    <submittedName>
        <fullName evidence="2">Uncharacterized protein</fullName>
    </submittedName>
</protein>
<dbReference type="GeneID" id="54345240"/>
<accession>A0A6A5RMN6</accession>
<feature type="region of interest" description="Disordered" evidence="1">
    <location>
        <begin position="135"/>
        <end position="155"/>
    </location>
</feature>
<dbReference type="AlphaFoldDB" id="A0A6A5RMN6"/>
<dbReference type="Proteomes" id="UP000800082">
    <property type="component" value="Unassembled WGS sequence"/>
</dbReference>
<organism evidence="2 3">
    <name type="scientific">Didymella exigua CBS 183.55</name>
    <dbReference type="NCBI Taxonomy" id="1150837"/>
    <lineage>
        <taxon>Eukaryota</taxon>
        <taxon>Fungi</taxon>
        <taxon>Dikarya</taxon>
        <taxon>Ascomycota</taxon>
        <taxon>Pezizomycotina</taxon>
        <taxon>Dothideomycetes</taxon>
        <taxon>Pleosporomycetidae</taxon>
        <taxon>Pleosporales</taxon>
        <taxon>Pleosporineae</taxon>
        <taxon>Didymellaceae</taxon>
        <taxon>Didymella</taxon>
    </lineage>
</organism>
<evidence type="ECO:0000313" key="3">
    <source>
        <dbReference type="Proteomes" id="UP000800082"/>
    </source>
</evidence>
<sequence length="155" mass="17378">MQSMSLLRIDRGHASNRHCRQPCSALLKPLLHSTVMHLTEISDVVRRLSAIYIQNGIPPMRKFTLPPPLTPCRAQEKKYLRVHHGCARRRTDVARRLANLHGTRRTSDLIPSCELRDSVKTGNSHAARCESPVGPAQHCAHLRSGRLSSPTTPRT</sequence>
<reference evidence="2" key="1">
    <citation type="journal article" date="2020" name="Stud. Mycol.">
        <title>101 Dothideomycetes genomes: a test case for predicting lifestyles and emergence of pathogens.</title>
        <authorList>
            <person name="Haridas S."/>
            <person name="Albert R."/>
            <person name="Binder M."/>
            <person name="Bloem J."/>
            <person name="Labutti K."/>
            <person name="Salamov A."/>
            <person name="Andreopoulos B."/>
            <person name="Baker S."/>
            <person name="Barry K."/>
            <person name="Bills G."/>
            <person name="Bluhm B."/>
            <person name="Cannon C."/>
            <person name="Castanera R."/>
            <person name="Culley D."/>
            <person name="Daum C."/>
            <person name="Ezra D."/>
            <person name="Gonzalez J."/>
            <person name="Henrissat B."/>
            <person name="Kuo A."/>
            <person name="Liang C."/>
            <person name="Lipzen A."/>
            <person name="Lutzoni F."/>
            <person name="Magnuson J."/>
            <person name="Mondo S."/>
            <person name="Nolan M."/>
            <person name="Ohm R."/>
            <person name="Pangilinan J."/>
            <person name="Park H.-J."/>
            <person name="Ramirez L."/>
            <person name="Alfaro M."/>
            <person name="Sun H."/>
            <person name="Tritt A."/>
            <person name="Yoshinaga Y."/>
            <person name="Zwiers L.-H."/>
            <person name="Turgeon B."/>
            <person name="Goodwin S."/>
            <person name="Spatafora J."/>
            <person name="Crous P."/>
            <person name="Grigoriev I."/>
        </authorList>
    </citation>
    <scope>NUCLEOTIDE SEQUENCE</scope>
    <source>
        <strain evidence="2">CBS 183.55</strain>
    </source>
</reference>
<dbReference type="RefSeq" id="XP_033448941.1">
    <property type="nucleotide sequence ID" value="XM_033587594.1"/>
</dbReference>
<keyword evidence="3" id="KW-1185">Reference proteome</keyword>
<name>A0A6A5RMN6_9PLEO</name>
<gene>
    <name evidence="2" type="ORF">M421DRAFT_152752</name>
</gene>